<evidence type="ECO:0000313" key="2">
    <source>
        <dbReference type="Proteomes" id="UP001148018"/>
    </source>
</evidence>
<name>A0A9Q0IHK9_9TELE</name>
<dbReference type="AlphaFoldDB" id="A0A9Q0IHK9"/>
<comment type="caution">
    <text evidence="1">The sequence shown here is derived from an EMBL/GenBank/DDBJ whole genome shotgun (WGS) entry which is preliminary data.</text>
</comment>
<sequence length="174" mass="19117">MGEIIKEEISKAPSDVSNAAQLSFVLRFELKERLKERFVKFEDVAGKKRTEDVAALALGFLEEHGCMDKLVAQCYDTAAVMASGLNGDRSALALAKLQQDAFLDIVTEDEKTKEARREDMITKMINILQLGYHTQHGNDDICAGPQRTGFGLTGLCGVIEGPGPMVLLDHQNYA</sequence>
<gene>
    <name evidence="1" type="ORF">NHX12_000824</name>
</gene>
<keyword evidence="2" id="KW-1185">Reference proteome</keyword>
<dbReference type="OrthoDB" id="8962491at2759"/>
<dbReference type="EMBL" id="JANIIK010000109">
    <property type="protein sequence ID" value="KAJ3597296.1"/>
    <property type="molecule type" value="Genomic_DNA"/>
</dbReference>
<protein>
    <submittedName>
        <fullName evidence="1">Uncharacterized protein</fullName>
    </submittedName>
</protein>
<accession>A0A9Q0IHK9</accession>
<proteinExistence type="predicted"/>
<evidence type="ECO:0000313" key="1">
    <source>
        <dbReference type="EMBL" id="KAJ3597296.1"/>
    </source>
</evidence>
<organism evidence="1 2">
    <name type="scientific">Muraenolepis orangiensis</name>
    <name type="common">Patagonian moray cod</name>
    <dbReference type="NCBI Taxonomy" id="630683"/>
    <lineage>
        <taxon>Eukaryota</taxon>
        <taxon>Metazoa</taxon>
        <taxon>Chordata</taxon>
        <taxon>Craniata</taxon>
        <taxon>Vertebrata</taxon>
        <taxon>Euteleostomi</taxon>
        <taxon>Actinopterygii</taxon>
        <taxon>Neopterygii</taxon>
        <taxon>Teleostei</taxon>
        <taxon>Neoteleostei</taxon>
        <taxon>Acanthomorphata</taxon>
        <taxon>Zeiogadaria</taxon>
        <taxon>Gadariae</taxon>
        <taxon>Gadiformes</taxon>
        <taxon>Muraenolepidoidei</taxon>
        <taxon>Muraenolepididae</taxon>
        <taxon>Muraenolepis</taxon>
    </lineage>
</organism>
<dbReference type="Proteomes" id="UP001148018">
    <property type="component" value="Unassembled WGS sequence"/>
</dbReference>
<reference evidence="1" key="1">
    <citation type="submission" date="2022-07" db="EMBL/GenBank/DDBJ databases">
        <title>Chromosome-level genome of Muraenolepis orangiensis.</title>
        <authorList>
            <person name="Kim J."/>
        </authorList>
    </citation>
    <scope>NUCLEOTIDE SEQUENCE</scope>
    <source>
        <strain evidence="1">KU_S4_2022</strain>
        <tissue evidence="1">Muscle</tissue>
    </source>
</reference>